<reference evidence="2" key="1">
    <citation type="submission" date="2018-04" db="EMBL/GenBank/DDBJ databases">
        <authorList>
            <person name="Cornet L."/>
        </authorList>
    </citation>
    <scope>NUCLEOTIDE SEQUENCE [LARGE SCALE GENOMIC DNA]</scope>
</reference>
<dbReference type="Proteomes" id="UP000249794">
    <property type="component" value="Unassembled WGS sequence"/>
</dbReference>
<name>A0A2W4ZCV8_9CYAN</name>
<sequence>MLSDLKLLSFLNRKQFLPLITVTKHTEIKTEIKPVETHLSINQEKYQSKTIKKRRWSNLMTTGAFYSSKTCSQQT</sequence>
<dbReference type="EMBL" id="QBMP01000069">
    <property type="protein sequence ID" value="PZO56481.1"/>
    <property type="molecule type" value="Genomic_DNA"/>
</dbReference>
<reference evidence="1 2" key="2">
    <citation type="submission" date="2018-06" db="EMBL/GenBank/DDBJ databases">
        <title>Metagenomic assembly of (sub)arctic Cyanobacteria and their associated microbiome from non-axenic cultures.</title>
        <authorList>
            <person name="Baurain D."/>
        </authorList>
    </citation>
    <scope>NUCLEOTIDE SEQUENCE [LARGE SCALE GENOMIC DNA]</scope>
    <source>
        <strain evidence="1">ULC027bin1</strain>
    </source>
</reference>
<protein>
    <submittedName>
        <fullName evidence="1">Uncharacterized protein</fullName>
    </submittedName>
</protein>
<evidence type="ECO:0000313" key="2">
    <source>
        <dbReference type="Proteomes" id="UP000249794"/>
    </source>
</evidence>
<comment type="caution">
    <text evidence="1">The sequence shown here is derived from an EMBL/GenBank/DDBJ whole genome shotgun (WGS) entry which is preliminary data.</text>
</comment>
<organism evidence="1 2">
    <name type="scientific">Phormidesmis priestleyi</name>
    <dbReference type="NCBI Taxonomy" id="268141"/>
    <lineage>
        <taxon>Bacteria</taxon>
        <taxon>Bacillati</taxon>
        <taxon>Cyanobacteriota</taxon>
        <taxon>Cyanophyceae</taxon>
        <taxon>Leptolyngbyales</taxon>
        <taxon>Leptolyngbyaceae</taxon>
        <taxon>Phormidesmis</taxon>
    </lineage>
</organism>
<proteinExistence type="predicted"/>
<dbReference type="AlphaFoldDB" id="A0A2W4ZCV8"/>
<gene>
    <name evidence="1" type="ORF">DCF15_08505</name>
</gene>
<evidence type="ECO:0000313" key="1">
    <source>
        <dbReference type="EMBL" id="PZO56481.1"/>
    </source>
</evidence>
<accession>A0A2W4ZCV8</accession>